<dbReference type="SUPFAM" id="SSF51735">
    <property type="entry name" value="NAD(P)-binding Rossmann-fold domains"/>
    <property type="match status" value="1"/>
</dbReference>
<proteinExistence type="predicted"/>
<dbReference type="PANTHER" id="PTHR43781:SF1">
    <property type="entry name" value="SACCHAROPINE DEHYDROGENASE"/>
    <property type="match status" value="1"/>
</dbReference>
<dbReference type="EMBL" id="JAMQOQ010000003">
    <property type="protein sequence ID" value="MDS0294968.1"/>
    <property type="molecule type" value="Genomic_DNA"/>
</dbReference>
<reference evidence="2 3" key="1">
    <citation type="submission" date="2022-06" db="EMBL/GenBank/DDBJ databases">
        <title>Halogeometricum sp. a new haloarchaeum isolate from saline soil.</title>
        <authorList>
            <person name="Strakova D."/>
            <person name="Galisteo C."/>
            <person name="Sanchez-Porro C."/>
            <person name="Ventosa A."/>
        </authorList>
    </citation>
    <scope>NUCLEOTIDE SEQUENCE [LARGE SCALE GENOMIC DNA]</scope>
    <source>
        <strain evidence="3">S3BR25-2</strain>
    </source>
</reference>
<accession>A0ABU2G4B3</accession>
<keyword evidence="3" id="KW-1185">Reference proteome</keyword>
<dbReference type="PANTHER" id="PTHR43781">
    <property type="entry name" value="SACCHAROPINE DEHYDROGENASE"/>
    <property type="match status" value="1"/>
</dbReference>
<dbReference type="InterPro" id="IPR036291">
    <property type="entry name" value="NAD(P)-bd_dom_sf"/>
</dbReference>
<evidence type="ECO:0000313" key="2">
    <source>
        <dbReference type="EMBL" id="MDS0294968.1"/>
    </source>
</evidence>
<sequence length="354" mass="37329">MTENLLLYGAYGYAGSLIAKRAVDQGFEPILAGRRAEPLETQATEFGLDHRTFSLGHPDVVENQVADADAVLNCAGPFSATARPLLDACVETGTDYLDIAGRYDVLEETARRDGEATDAGITVLPAVGFDVVPTNCLTSYLAEQVDDPTHLRIAIDGLGTFSPGTVKAILEQAGSPGAVREDGRLRSVPLAWKRREFDFEGEAKPAVTVPWGEVSAAYHATGVPNVETYATVPEYAQTAMKRARGFSTVLGWDPVQSALQAVVDAVVEGPTAAERAQSINRIAAEVEGADGDTASAGLRTPDTYGLTAETAVDAAERVLDGDADAGVSTPSEAFGADYVLEFSGVERDDTEDLA</sequence>
<dbReference type="Gene3D" id="3.40.50.720">
    <property type="entry name" value="NAD(P)-binding Rossmann-like Domain"/>
    <property type="match status" value="1"/>
</dbReference>
<evidence type="ECO:0000313" key="3">
    <source>
        <dbReference type="Proteomes" id="UP001254813"/>
    </source>
</evidence>
<protein>
    <submittedName>
        <fullName evidence="2">Saccharopine dehydrogenase NADP-binding domain-containing protein</fullName>
    </submittedName>
</protein>
<name>A0ABU2G4B3_9EURY</name>
<dbReference type="RefSeq" id="WP_310928812.1">
    <property type="nucleotide sequence ID" value="NZ_JAMQOQ010000003.1"/>
</dbReference>
<dbReference type="InterPro" id="IPR005097">
    <property type="entry name" value="Sacchrp_dh_NADP-bd"/>
</dbReference>
<gene>
    <name evidence="2" type="ORF">NDI79_12380</name>
</gene>
<dbReference type="Proteomes" id="UP001254813">
    <property type="component" value="Unassembled WGS sequence"/>
</dbReference>
<evidence type="ECO:0000259" key="1">
    <source>
        <dbReference type="Pfam" id="PF03435"/>
    </source>
</evidence>
<organism evidence="2 3">
    <name type="scientific">Halogeometricum luteum</name>
    <dbReference type="NCBI Taxonomy" id="2950537"/>
    <lineage>
        <taxon>Archaea</taxon>
        <taxon>Methanobacteriati</taxon>
        <taxon>Methanobacteriota</taxon>
        <taxon>Stenosarchaea group</taxon>
        <taxon>Halobacteria</taxon>
        <taxon>Halobacteriales</taxon>
        <taxon>Haloferacaceae</taxon>
        <taxon>Halogeometricum</taxon>
    </lineage>
</organism>
<dbReference type="Pfam" id="PF03435">
    <property type="entry name" value="Sacchrp_dh_NADP"/>
    <property type="match status" value="1"/>
</dbReference>
<comment type="caution">
    <text evidence="2">The sequence shown here is derived from an EMBL/GenBank/DDBJ whole genome shotgun (WGS) entry which is preliminary data.</text>
</comment>
<feature type="domain" description="Saccharopine dehydrogenase NADP binding" evidence="1">
    <location>
        <begin position="6"/>
        <end position="124"/>
    </location>
</feature>